<evidence type="ECO:0000259" key="3">
    <source>
        <dbReference type="Pfam" id="PF00171"/>
    </source>
</evidence>
<dbReference type="EMBL" id="UINC01003766">
    <property type="protein sequence ID" value="SVA09076.1"/>
    <property type="molecule type" value="Genomic_DNA"/>
</dbReference>
<dbReference type="PANTHER" id="PTHR11699">
    <property type="entry name" value="ALDEHYDE DEHYDROGENASE-RELATED"/>
    <property type="match status" value="1"/>
</dbReference>
<dbReference type="InterPro" id="IPR015590">
    <property type="entry name" value="Aldehyde_DH_dom"/>
</dbReference>
<reference evidence="4" key="1">
    <citation type="submission" date="2018-05" db="EMBL/GenBank/DDBJ databases">
        <authorList>
            <person name="Lanie J.A."/>
            <person name="Ng W.-L."/>
            <person name="Kazmierczak K.M."/>
            <person name="Andrzejewski T.M."/>
            <person name="Davidsen T.M."/>
            <person name="Wayne K.J."/>
            <person name="Tettelin H."/>
            <person name="Glass J.I."/>
            <person name="Rusch D."/>
            <person name="Podicherti R."/>
            <person name="Tsui H.-C.T."/>
            <person name="Winkler M.E."/>
        </authorList>
    </citation>
    <scope>NUCLEOTIDE SEQUENCE</scope>
</reference>
<comment type="similarity">
    <text evidence="1">Belongs to the aldehyde dehydrogenase family.</text>
</comment>
<dbReference type="InterPro" id="IPR016162">
    <property type="entry name" value="Ald_DH_N"/>
</dbReference>
<dbReference type="Pfam" id="PF00171">
    <property type="entry name" value="Aldedh"/>
    <property type="match status" value="1"/>
</dbReference>
<keyword evidence="2" id="KW-0560">Oxidoreductase</keyword>
<dbReference type="Gene3D" id="3.40.309.10">
    <property type="entry name" value="Aldehyde Dehydrogenase, Chain A, domain 2"/>
    <property type="match status" value="1"/>
</dbReference>
<gene>
    <name evidence="4" type="ORF">METZ01_LOCUS61930</name>
</gene>
<evidence type="ECO:0000256" key="1">
    <source>
        <dbReference type="ARBA" id="ARBA00009986"/>
    </source>
</evidence>
<evidence type="ECO:0000313" key="4">
    <source>
        <dbReference type="EMBL" id="SVA09076.1"/>
    </source>
</evidence>
<dbReference type="PROSITE" id="PS00070">
    <property type="entry name" value="ALDEHYDE_DEHYDR_CYS"/>
    <property type="match status" value="1"/>
</dbReference>
<organism evidence="4">
    <name type="scientific">marine metagenome</name>
    <dbReference type="NCBI Taxonomy" id="408172"/>
    <lineage>
        <taxon>unclassified sequences</taxon>
        <taxon>metagenomes</taxon>
        <taxon>ecological metagenomes</taxon>
    </lineage>
</organism>
<dbReference type="GO" id="GO:0016620">
    <property type="term" value="F:oxidoreductase activity, acting on the aldehyde or oxo group of donors, NAD or NADP as acceptor"/>
    <property type="evidence" value="ECO:0007669"/>
    <property type="project" value="InterPro"/>
</dbReference>
<protein>
    <recommendedName>
        <fullName evidence="3">Aldehyde dehydrogenase domain-containing protein</fullName>
    </recommendedName>
</protein>
<feature type="non-terminal residue" evidence="4">
    <location>
        <position position="1"/>
    </location>
</feature>
<dbReference type="FunFam" id="3.40.605.10:FF:000007">
    <property type="entry name" value="NAD/NADP-dependent betaine aldehyde dehydrogenase"/>
    <property type="match status" value="1"/>
</dbReference>
<dbReference type="AlphaFoldDB" id="A0A381SYM7"/>
<accession>A0A381SYM7</accession>
<evidence type="ECO:0000256" key="2">
    <source>
        <dbReference type="ARBA" id="ARBA00023002"/>
    </source>
</evidence>
<proteinExistence type="inferred from homology"/>
<feature type="non-terminal residue" evidence="4">
    <location>
        <position position="485"/>
    </location>
</feature>
<sequence length="485" mass="54097">MKIYGCFINGRHELNHSNNIISVINPYDEKIKYKVEESNFSQVESALKFGYKSFKSGIWSNLDVRERSEVLINTAALIDKNLEELIKIEVNQIGRPIREMRAQLGRLSEWFKYFASLIRVFEGRVTPFKGDYINYVERIPLGLVVQITPWNHPLLISIKKLSCALAAGNSVILKPSELSPVSILRIADFLNESGLPKGVFNIVQGYGSIIGEKLCVNNYVSKIDLTGGDNAGKIIGEHAGKNGIYYSTELGGKSPMLVFEDCEIEKTISGITFGCFIASGQTCIAGTRLLIQRSISEKFLSSLKNKILSLKIGDPYSLETNIGPVISRDSLLRIDNKIKEAVKEGGEIIVGGKIHKKIKSGFFYEPTVILTKNIANIAQEEIFGPVLSCIIFDTEEDAISLANDTKYGLAASIWTENLARAHSVASRLDCGIIWINDHHKNDPSSPWGGFKNSGIGRENGYEAYMQYTHTRSIIANYSRKYDDWF</sequence>
<dbReference type="InterPro" id="IPR016161">
    <property type="entry name" value="Ald_DH/histidinol_DH"/>
</dbReference>
<feature type="domain" description="Aldehyde dehydrogenase" evidence="3">
    <location>
        <begin position="19"/>
        <end position="473"/>
    </location>
</feature>
<name>A0A381SYM7_9ZZZZ</name>
<dbReference type="SUPFAM" id="SSF53720">
    <property type="entry name" value="ALDH-like"/>
    <property type="match status" value="1"/>
</dbReference>
<dbReference type="Gene3D" id="3.40.605.10">
    <property type="entry name" value="Aldehyde Dehydrogenase, Chain A, domain 1"/>
    <property type="match status" value="1"/>
</dbReference>
<dbReference type="FunFam" id="3.40.309.10:FF:000012">
    <property type="entry name" value="Betaine aldehyde dehydrogenase"/>
    <property type="match status" value="1"/>
</dbReference>
<dbReference type="InterPro" id="IPR016160">
    <property type="entry name" value="Ald_DH_CS_CYS"/>
</dbReference>
<dbReference type="InterPro" id="IPR016163">
    <property type="entry name" value="Ald_DH_C"/>
</dbReference>